<accession>A0ABP9C804</accession>
<keyword evidence="3" id="KW-0472">Membrane</keyword>
<evidence type="ECO:0000256" key="3">
    <source>
        <dbReference type="SAM" id="Phobius"/>
    </source>
</evidence>
<feature type="transmembrane region" description="Helical" evidence="3">
    <location>
        <begin position="145"/>
        <end position="164"/>
    </location>
</feature>
<dbReference type="Gene3D" id="3.40.630.190">
    <property type="entry name" value="LCP protein"/>
    <property type="match status" value="1"/>
</dbReference>
<feature type="region of interest" description="Disordered" evidence="2">
    <location>
        <begin position="1"/>
        <end position="137"/>
    </location>
</feature>
<dbReference type="PANTHER" id="PTHR33392">
    <property type="entry name" value="POLYISOPRENYL-TEICHOIC ACID--PEPTIDOGLYCAN TEICHOIC ACID TRANSFERASE TAGU"/>
    <property type="match status" value="1"/>
</dbReference>
<proteinExistence type="inferred from homology"/>
<keyword evidence="3" id="KW-1133">Transmembrane helix</keyword>
<dbReference type="Proteomes" id="UP001500839">
    <property type="component" value="Unassembled WGS sequence"/>
</dbReference>
<dbReference type="EMBL" id="BAABKQ010000001">
    <property type="protein sequence ID" value="GAA4804905.1"/>
    <property type="molecule type" value="Genomic_DNA"/>
</dbReference>
<dbReference type="RefSeq" id="WP_345602062.1">
    <property type="nucleotide sequence ID" value="NZ_BAABKQ010000001.1"/>
</dbReference>
<dbReference type="InterPro" id="IPR004474">
    <property type="entry name" value="LytR_CpsA_psr"/>
</dbReference>
<comment type="similarity">
    <text evidence="1">Belongs to the LytR/CpsA/Psr (LCP) family.</text>
</comment>
<dbReference type="PANTHER" id="PTHR33392:SF6">
    <property type="entry name" value="POLYISOPRENYL-TEICHOIC ACID--PEPTIDOGLYCAN TEICHOIC ACID TRANSFERASE TAGU"/>
    <property type="match status" value="1"/>
</dbReference>
<evidence type="ECO:0000313" key="5">
    <source>
        <dbReference type="EMBL" id="GAA4804905.1"/>
    </source>
</evidence>
<protein>
    <recommendedName>
        <fullName evidence="4">Cell envelope-related transcriptional attenuator domain-containing protein</fullName>
    </recommendedName>
</protein>
<dbReference type="NCBIfam" id="TIGR00350">
    <property type="entry name" value="lytR_cpsA_psr"/>
    <property type="match status" value="1"/>
</dbReference>
<sequence>MNADPPPPRGRRPGPPHGRDADRTRHHGAPGRQPGAPQAWSQDPRQRPQAPQHDPRQPQQPGQQRQGAHHDGVRYAPTQTPEPFVDDDPRYRRRGDQRQSPQRQGPPPQGPPPRPPGGPDRYGQPDPRRRPPRPRRKRRFRWGRGILIALLLIILALGGLVLYLDRSLHRVDALPGYPGRVAQTAGTNWLIAGSDSRYGLTEDQQATLNTGGDVGDGRTDTIVLMHVADSGKPTMVSIPRDSYVPIPGHGRDKINAAFAIGGPQLLVQTVEGATGLRIDHYAEIGFGGFAGVVDAVGGVKLCLDQAVEDPAHNISLPAGCQKYDGAKALDFVRERYALPGSDLDRMANQRQFVDTLASTVAKPTTWLNPVRMWNVVNRGVSSLTVDEGTHIWDLARLAWALKSGPVTTTVPIGGFEDTASGNALFWDRDRAQRFFQTLAEDKQLPADLVTANGFG</sequence>
<evidence type="ECO:0000256" key="2">
    <source>
        <dbReference type="SAM" id="MobiDB-lite"/>
    </source>
</evidence>
<name>A0ABP9C804_9ACTN</name>
<gene>
    <name evidence="5" type="ORF">GCM10023353_04470</name>
</gene>
<evidence type="ECO:0000256" key="1">
    <source>
        <dbReference type="ARBA" id="ARBA00006068"/>
    </source>
</evidence>
<reference evidence="6" key="1">
    <citation type="journal article" date="2019" name="Int. J. Syst. Evol. Microbiol.">
        <title>The Global Catalogue of Microorganisms (GCM) 10K type strain sequencing project: providing services to taxonomists for standard genome sequencing and annotation.</title>
        <authorList>
            <consortium name="The Broad Institute Genomics Platform"/>
            <consortium name="The Broad Institute Genome Sequencing Center for Infectious Disease"/>
            <person name="Wu L."/>
            <person name="Ma J."/>
        </authorList>
    </citation>
    <scope>NUCLEOTIDE SEQUENCE [LARGE SCALE GENOMIC DNA]</scope>
    <source>
        <strain evidence="6">JCM 18542</strain>
    </source>
</reference>
<evidence type="ECO:0000259" key="4">
    <source>
        <dbReference type="Pfam" id="PF03816"/>
    </source>
</evidence>
<keyword evidence="3" id="KW-0812">Transmembrane</keyword>
<organism evidence="5 6">
    <name type="scientific">Tomitella cavernea</name>
    <dbReference type="NCBI Taxonomy" id="1387982"/>
    <lineage>
        <taxon>Bacteria</taxon>
        <taxon>Bacillati</taxon>
        <taxon>Actinomycetota</taxon>
        <taxon>Actinomycetes</taxon>
        <taxon>Mycobacteriales</taxon>
        <taxon>Tomitella</taxon>
    </lineage>
</organism>
<feature type="compositionally biased region" description="Basic and acidic residues" evidence="2">
    <location>
        <begin position="87"/>
        <end position="97"/>
    </location>
</feature>
<keyword evidence="6" id="KW-1185">Reference proteome</keyword>
<feature type="compositionally biased region" description="Low complexity" evidence="2">
    <location>
        <begin position="47"/>
        <end position="66"/>
    </location>
</feature>
<feature type="compositionally biased region" description="Pro residues" evidence="2">
    <location>
        <begin position="104"/>
        <end position="118"/>
    </location>
</feature>
<dbReference type="Pfam" id="PF03816">
    <property type="entry name" value="LytR_cpsA_psr"/>
    <property type="match status" value="1"/>
</dbReference>
<comment type="caution">
    <text evidence="5">The sequence shown here is derived from an EMBL/GenBank/DDBJ whole genome shotgun (WGS) entry which is preliminary data.</text>
</comment>
<dbReference type="InterPro" id="IPR050922">
    <property type="entry name" value="LytR/CpsA/Psr_CW_biosynth"/>
</dbReference>
<evidence type="ECO:0000313" key="6">
    <source>
        <dbReference type="Proteomes" id="UP001500839"/>
    </source>
</evidence>
<feature type="domain" description="Cell envelope-related transcriptional attenuator" evidence="4">
    <location>
        <begin position="218"/>
        <end position="361"/>
    </location>
</feature>